<feature type="compositionally biased region" description="Polar residues" evidence="2">
    <location>
        <begin position="309"/>
        <end position="332"/>
    </location>
</feature>
<keyword evidence="1" id="KW-0175">Coiled coil</keyword>
<feature type="compositionally biased region" description="Polar residues" evidence="2">
    <location>
        <begin position="660"/>
        <end position="690"/>
    </location>
</feature>
<feature type="region of interest" description="Disordered" evidence="2">
    <location>
        <begin position="660"/>
        <end position="698"/>
    </location>
</feature>
<dbReference type="OMA" id="WGELANI"/>
<sequence length="1497" mass="169742">MYASTLAKIYDHALQNDIQKINLITYGISNHGKKNLILGFISSNDGTKFIDKFSLENQEAVLIGQEIYGQQMLRIKSKEGIADFVKYISNQSLQTTSLIVIQTTKITVRVILTSSLPQIQQNKSIQNMLRIFTMNNSIMLSFVCLDKNTKLKEDLQKVYQFTQFFRDIKSANTTNQSQAQKNNLQSIIQNLPSNILQPKIINSLGILKNSQPIKSSKSTSKSSFQFYQGDIASKQDKPQKISQSSKIGSIPSTQLLESYTCKNQASKRMTTINEQPREDQNEVTTIMSQTDQSLLSDSDTDRISISNIMKTQLNRGESQQSTRSGGHTNGQKNKPEIQLLLQTQEEYQLTEQINEIDSQVKKLKADLHKQQKRSTQKNQKQMIDGIKNQIKSQEEGMKSCQDKLTKVKQEKEQLSRKINQPLSQLQSLSKENKLTIIDLEESEKDKKLREMEEIIKQMSKKLQEKDDIIAETQKLSNISDTIKTLNQKKLLLQSIEVKPNQFSEKLQQNNNISASKINELAFSPTLSRKQLEMKKNQAAMSRQKSGASLSSQFQQLQTLTESSSLAILPTGTFEEKKELKALPDKKKNNSTANLFKWSKPTVSIKIATDDSHNGSISSGNTSIRNNNQVTQSIGNTQVLQQTVSNKISIQNKMSMVSSLTSSNKAHVSRHQSYQELVTEQSNDSVNSRLQKATKKTTVPKKKVIDKDIEKENKKQSKADFQNDEVDEGVQNIKKSIVPIRCINNLIVQETQKRPTSTNSSCHPVVTERSIGGGINSPSSIEAQKKMKAKIMSSKVNEKQLKNDISIFKETSNSHLYHKNRQLMQSSIKSEEKIIVDLTDVKLKHQNSRDDQITLRLTKQETILTADDVTNSSYCNEDIQNTPPKIKLKMSQLASKNKFSNQAQKPKATIDLISKSQFHFNQERGDPILIKSQEIDLTNDKNENQARNNSNARENSITIVQRKERLDTFLRKSFELMTTLRTSADQIAQLKPINRAAIRLQSQERSGIMSTKNACYESQNLNNMQGSFNSQIAQSLDNRKTILFGYSKSPTQQKQVFSNLQNITNDSILEQSRTVDGRQNTTQLNFNSLVEKSMNGLKNYNSSAIKQNNANLKEQIIAKCIRTGTTTQMNETQNLSSTQLRWMNRTLLNKCKSNESLQCITQSQINHAQVERPRSITINQHQSPGNFLGQSRDSNIIKQIDEKNIPKWGELANIIKQNFSPTHSQQNSQQNAQSFQNCMPFEDKTQMNPQKQYLVRHNKIDLSQSVNNQVNGIATFARPPTNPLNVRKRRLNEHPIDDLQNQSTAGNNIQEQNQLGNLQFVRGRSESHYLPGIQNHKESTIRTPREQLFEYNLLNSPNHGLKLSGEQFNSTYYQRRLLQQQSHHNLNQFQHSNTNDNSLSNLFGTQTAIGNHSVGKINLNINTKGASHGNFSSSADFTKGFFTALVSPQYIPEPIGNREKARPEVTELIERQRSRINSQNRKNTNPIGGTDSNYISNV</sequence>
<evidence type="ECO:0000313" key="3">
    <source>
        <dbReference type="EMBL" id="CDW72903.1"/>
    </source>
</evidence>
<feature type="region of interest" description="Disordered" evidence="2">
    <location>
        <begin position="753"/>
        <end position="778"/>
    </location>
</feature>
<evidence type="ECO:0000313" key="4">
    <source>
        <dbReference type="Proteomes" id="UP000039865"/>
    </source>
</evidence>
<evidence type="ECO:0000256" key="1">
    <source>
        <dbReference type="SAM" id="Coils"/>
    </source>
</evidence>
<name>A0A077ZSP3_STYLE</name>
<accession>A0A077ZSP3</accession>
<dbReference type="Proteomes" id="UP000039865">
    <property type="component" value="Unassembled WGS sequence"/>
</dbReference>
<dbReference type="EMBL" id="CCKQ01001798">
    <property type="protein sequence ID" value="CDW72903.1"/>
    <property type="molecule type" value="Genomic_DNA"/>
</dbReference>
<keyword evidence="4" id="KW-1185">Reference proteome</keyword>
<evidence type="ECO:0000256" key="2">
    <source>
        <dbReference type="SAM" id="MobiDB-lite"/>
    </source>
</evidence>
<reference evidence="3 4" key="1">
    <citation type="submission" date="2014-06" db="EMBL/GenBank/DDBJ databases">
        <authorList>
            <person name="Swart Estienne"/>
        </authorList>
    </citation>
    <scope>NUCLEOTIDE SEQUENCE [LARGE SCALE GENOMIC DNA]</scope>
    <source>
        <strain evidence="3 4">130c</strain>
    </source>
</reference>
<organism evidence="3 4">
    <name type="scientific">Stylonychia lemnae</name>
    <name type="common">Ciliate</name>
    <dbReference type="NCBI Taxonomy" id="5949"/>
    <lineage>
        <taxon>Eukaryota</taxon>
        <taxon>Sar</taxon>
        <taxon>Alveolata</taxon>
        <taxon>Ciliophora</taxon>
        <taxon>Intramacronucleata</taxon>
        <taxon>Spirotrichea</taxon>
        <taxon>Stichotrichia</taxon>
        <taxon>Sporadotrichida</taxon>
        <taxon>Oxytrichidae</taxon>
        <taxon>Stylonychinae</taxon>
        <taxon>Stylonychia</taxon>
    </lineage>
</organism>
<gene>
    <name evidence="3" type="primary">Contig4244.g4550</name>
    <name evidence="3" type="ORF">STYLEM_1870</name>
</gene>
<protein>
    <recommendedName>
        <fullName evidence="5">Kinesin motor domain containing protein</fullName>
    </recommendedName>
</protein>
<evidence type="ECO:0008006" key="5">
    <source>
        <dbReference type="Google" id="ProtNLM"/>
    </source>
</evidence>
<proteinExistence type="predicted"/>
<feature type="region of interest" description="Disordered" evidence="2">
    <location>
        <begin position="1472"/>
        <end position="1497"/>
    </location>
</feature>
<dbReference type="InParanoid" id="A0A077ZSP3"/>
<feature type="compositionally biased region" description="Polar residues" evidence="2">
    <location>
        <begin position="1474"/>
        <end position="1497"/>
    </location>
</feature>
<feature type="region of interest" description="Disordered" evidence="2">
    <location>
        <begin position="309"/>
        <end position="333"/>
    </location>
</feature>
<feature type="coiled-coil region" evidence="1">
    <location>
        <begin position="353"/>
        <end position="475"/>
    </location>
</feature>